<name>A0ABU3SG03_9HYPH</name>
<accession>A0ABU3SG03</accession>
<evidence type="ECO:0008006" key="3">
    <source>
        <dbReference type="Google" id="ProtNLM"/>
    </source>
</evidence>
<dbReference type="Proteomes" id="UP001254257">
    <property type="component" value="Unassembled WGS sequence"/>
</dbReference>
<protein>
    <recommendedName>
        <fullName evidence="3">DUF669 domain-containing protein</fullName>
    </recommendedName>
</protein>
<dbReference type="EMBL" id="JAWDID010000081">
    <property type="protein sequence ID" value="MDU0343712.1"/>
    <property type="molecule type" value="Genomic_DNA"/>
</dbReference>
<reference evidence="1 2" key="1">
    <citation type="submission" date="2023-09" db="EMBL/GenBank/DDBJ databases">
        <title>Whole genome shotgun sequencing (WGS) of Bosea sp. ZW T0_25, isolated from stored onions (Allium cepa).</title>
        <authorList>
            <person name="Stoll D.A."/>
            <person name="Huch M."/>
        </authorList>
    </citation>
    <scope>NUCLEOTIDE SEQUENCE [LARGE SCALE GENOMIC DNA]</scope>
    <source>
        <strain evidence="1 2">ZW T0_25</strain>
    </source>
</reference>
<comment type="caution">
    <text evidence="1">The sequence shown here is derived from an EMBL/GenBank/DDBJ whole genome shotgun (WGS) entry which is preliminary data.</text>
</comment>
<proteinExistence type="predicted"/>
<evidence type="ECO:0000313" key="1">
    <source>
        <dbReference type="EMBL" id="MDU0343712.1"/>
    </source>
</evidence>
<gene>
    <name evidence="1" type="ORF">RKE40_27825</name>
</gene>
<sequence>MTAIAYSYNPDAVPSSGYQPMPAGEYQMEIVESDYAPSCDGLGMVLRCKAQVIGAEFDLRPYYLNFTLEHRDEARQERGQRDFAGLRRATGVLAPTDTQQLHFVPFRVFIGVQEDASRNIVKQYLFDDEALAA</sequence>
<organism evidence="1 2">
    <name type="scientific">Bosea rubneri</name>
    <dbReference type="NCBI Taxonomy" id="3075434"/>
    <lineage>
        <taxon>Bacteria</taxon>
        <taxon>Pseudomonadati</taxon>
        <taxon>Pseudomonadota</taxon>
        <taxon>Alphaproteobacteria</taxon>
        <taxon>Hyphomicrobiales</taxon>
        <taxon>Boseaceae</taxon>
        <taxon>Bosea</taxon>
    </lineage>
</organism>
<evidence type="ECO:0000313" key="2">
    <source>
        <dbReference type="Proteomes" id="UP001254257"/>
    </source>
</evidence>
<keyword evidence="2" id="KW-1185">Reference proteome</keyword>
<dbReference type="RefSeq" id="WP_316021411.1">
    <property type="nucleotide sequence ID" value="NZ_JAWDID010000081.1"/>
</dbReference>